<dbReference type="EMBL" id="CP064791">
    <property type="protein sequence ID" value="QSG13727.1"/>
    <property type="molecule type" value="Genomic_DNA"/>
</dbReference>
<dbReference type="Proteomes" id="UP000663292">
    <property type="component" value="Chromosome"/>
</dbReference>
<reference evidence="1 2" key="1">
    <citation type="submission" date="2020-11" db="EMBL/GenBank/DDBJ databases">
        <title>Carbohydrate-dependent, anaerobic sulfur respiration: A novel catabolism in halophilic archaea.</title>
        <authorList>
            <person name="Sorokin D.Y."/>
            <person name="Messina E."/>
            <person name="Smedile F."/>
            <person name="La Cono V."/>
            <person name="Hallsworth J.E."/>
            <person name="Yakimov M.M."/>
        </authorList>
    </citation>
    <scope>NUCLEOTIDE SEQUENCE [LARGE SCALE GENOMIC DNA]</scope>
    <source>
        <strain evidence="1 2">HSR-Est</strain>
    </source>
</reference>
<evidence type="ECO:0000313" key="2">
    <source>
        <dbReference type="Proteomes" id="UP000663292"/>
    </source>
</evidence>
<proteinExistence type="predicted"/>
<dbReference type="AlphaFoldDB" id="A0A897NLW0"/>
<accession>A0A897NLW0</accession>
<evidence type="ECO:0000313" key="1">
    <source>
        <dbReference type="EMBL" id="QSG13727.1"/>
    </source>
</evidence>
<name>A0A897NLW0_9EURY</name>
<gene>
    <name evidence="1" type="ORF">HSEST_0171</name>
</gene>
<sequence length="846" mass="98155">MTILTQRLPDFHEKHFGESLPQKDKFQQLEDNIENIPHVVASRATSGAMIRFTSQGFDVSVTSDEEDVIVDIVEGRLEKLVKRGEYGKRMDIISEQQYEREESLDVFDESLSTTDAIDIWNDALWNQIQDLYETPSLSEMLKLVGQRFEDTRPVVVFEDFGIASVEAKKLRNYIERDIDEDNWDFIIAGTRDITEVLHTQTAEDRFEFYQTNRPDSNSVLFLDKDSAVDFIRPYLGYFKHYDDSVNYERDEVGNPVQLLDPAPNSECSSCNLCSDEYRDLFPFNETFLRRIYEGLEESQQSPREYVSKVFDILYEYYVGGTAVPSSSNQLGSDVTNSETPADKVYEHKEEFADFAKWYGEKQNGYYQIDSALAFAFGLIPEKKMEAEYDAGIQVTPEIIKIPSGDGNGGTTPPNPPEIKTRVEQIFDECRGDVDDWIDDPKNSRFTKTNNYIQTAVEDLISHITDDYTIWNDSDLRYNLSSQKPPFVWENSVDDPQPDQIVINPREFRRSEIRDLLRHGIEAEEKADTFDREKQLENHGSQFTDYGQLWRKNIRWNFIEDDPLLYRQSHQGRYDFDDFVIASYAWLVLLDNPWKPLTPDRINERYTDEEELSIDNHLDSQLEYFLNRDTYVEVTEVFDHVDELEDLVEARFGVTTSALDVRSIRERFNRATPYEILDALAKTYIDKVNGRVRFAPKNTLPDIANAVYSCFNSVDDLEEEDTAPNVSRHALLRLRETDMDRINEIARDLKTYNTVESSFNTALQHFSDHDQSDILEVRNAAKFMRNELEDEFGSPTDQNRVHAELANLKLFGHPVFRDLDALEEEWATPGENGAGTRFTEVAEHYVQ</sequence>
<keyword evidence="2" id="KW-1185">Reference proteome</keyword>
<protein>
    <submittedName>
        <fullName evidence="1">Uncharacterized protein</fullName>
    </submittedName>
</protein>
<organism evidence="1 2">
    <name type="scientific">Halapricum desulfuricans</name>
    <dbReference type="NCBI Taxonomy" id="2841257"/>
    <lineage>
        <taxon>Archaea</taxon>
        <taxon>Methanobacteriati</taxon>
        <taxon>Methanobacteriota</taxon>
        <taxon>Stenosarchaea group</taxon>
        <taxon>Halobacteria</taxon>
        <taxon>Halobacteriales</taxon>
        <taxon>Haloarculaceae</taxon>
        <taxon>Halapricum</taxon>
    </lineage>
</organism>